<dbReference type="Gene3D" id="3.10.180.10">
    <property type="entry name" value="2,3-Dihydroxybiphenyl 1,2-Dioxygenase, domain 1"/>
    <property type="match status" value="1"/>
</dbReference>
<dbReference type="AlphaFoldDB" id="A0A211ZVI9"/>
<gene>
    <name evidence="3" type="ORF">BWR60_00665</name>
</gene>
<accession>A0A211ZVI9</accession>
<reference evidence="4" key="1">
    <citation type="submission" date="2017-05" db="EMBL/GenBank/DDBJ databases">
        <authorList>
            <person name="Macchi M."/>
            <person name="Festa S."/>
            <person name="Coppotelli B.M."/>
            <person name="Morelli I.S."/>
        </authorList>
    </citation>
    <scope>NUCLEOTIDE SEQUENCE [LARGE SCALE GENOMIC DNA]</scope>
    <source>
        <strain evidence="4">I</strain>
    </source>
</reference>
<organism evidence="3 4">
    <name type="scientific">Inquilinus limosus</name>
    <dbReference type="NCBI Taxonomy" id="171674"/>
    <lineage>
        <taxon>Bacteria</taxon>
        <taxon>Pseudomonadati</taxon>
        <taxon>Pseudomonadota</taxon>
        <taxon>Alphaproteobacteria</taxon>
        <taxon>Rhodospirillales</taxon>
        <taxon>Rhodospirillaceae</taxon>
        <taxon>Inquilinus</taxon>
    </lineage>
</organism>
<sequence length="161" mass="17658">MGEPHVPAFSGFGHLALKVNDLQTSLDFYRKLGFPEFLRLTENNGEPWIAYLKISDELYLELFPGGDGGKAPGTDHAGVHHLCLTTEDIEATAAHLASVGIPLVAPLDPTRRGADRNRGMWITDPDGNRIEIMEMAPDCIQYEAIRDVNAGQASHALVRPR</sequence>
<evidence type="ECO:0000313" key="3">
    <source>
        <dbReference type="EMBL" id="OWJ69087.1"/>
    </source>
</evidence>
<keyword evidence="4" id="KW-1185">Reference proteome</keyword>
<dbReference type="InterPro" id="IPR029068">
    <property type="entry name" value="Glyas_Bleomycin-R_OHBP_Dase"/>
</dbReference>
<dbReference type="EMBL" id="NHON01000001">
    <property type="protein sequence ID" value="OWJ69087.1"/>
    <property type="molecule type" value="Genomic_DNA"/>
</dbReference>
<feature type="domain" description="VOC" evidence="2">
    <location>
        <begin position="11"/>
        <end position="135"/>
    </location>
</feature>
<dbReference type="GO" id="GO:0046872">
    <property type="term" value="F:metal ion binding"/>
    <property type="evidence" value="ECO:0007669"/>
    <property type="project" value="UniProtKB-KW"/>
</dbReference>
<dbReference type="Proteomes" id="UP000196655">
    <property type="component" value="Unassembled WGS sequence"/>
</dbReference>
<dbReference type="PANTHER" id="PTHR36113:SF6">
    <property type="entry name" value="FOSFOMYCIN RESISTANCE PROTEIN FOSX"/>
    <property type="match status" value="1"/>
</dbReference>
<evidence type="ECO:0000259" key="2">
    <source>
        <dbReference type="PROSITE" id="PS51819"/>
    </source>
</evidence>
<dbReference type="InterPro" id="IPR037523">
    <property type="entry name" value="VOC_core"/>
</dbReference>
<dbReference type="SUPFAM" id="SSF54593">
    <property type="entry name" value="Glyoxalase/Bleomycin resistance protein/Dihydroxybiphenyl dioxygenase"/>
    <property type="match status" value="1"/>
</dbReference>
<dbReference type="Pfam" id="PF00903">
    <property type="entry name" value="Glyoxalase"/>
    <property type="match status" value="1"/>
</dbReference>
<dbReference type="InterPro" id="IPR051332">
    <property type="entry name" value="Fosfomycin_Res_Enzymes"/>
</dbReference>
<evidence type="ECO:0000313" key="4">
    <source>
        <dbReference type="Proteomes" id="UP000196655"/>
    </source>
</evidence>
<dbReference type="PANTHER" id="PTHR36113">
    <property type="entry name" value="LYASE, PUTATIVE-RELATED-RELATED"/>
    <property type="match status" value="1"/>
</dbReference>
<dbReference type="InterPro" id="IPR004360">
    <property type="entry name" value="Glyas_Fos-R_dOase_dom"/>
</dbReference>
<protein>
    <recommendedName>
        <fullName evidence="2">VOC domain-containing protein</fullName>
    </recommendedName>
</protein>
<dbReference type="PROSITE" id="PS51819">
    <property type="entry name" value="VOC"/>
    <property type="match status" value="1"/>
</dbReference>
<proteinExistence type="predicted"/>
<comment type="caution">
    <text evidence="3">The sequence shown here is derived from an EMBL/GenBank/DDBJ whole genome shotgun (WGS) entry which is preliminary data.</text>
</comment>
<name>A0A211ZVI9_9PROT</name>
<keyword evidence="1" id="KW-0479">Metal-binding</keyword>
<evidence type="ECO:0000256" key="1">
    <source>
        <dbReference type="ARBA" id="ARBA00022723"/>
    </source>
</evidence>
<dbReference type="CDD" id="cd06587">
    <property type="entry name" value="VOC"/>
    <property type="match status" value="1"/>
</dbReference>